<dbReference type="InterPro" id="IPR027039">
    <property type="entry name" value="Crtac1"/>
</dbReference>
<evidence type="ECO:0000259" key="2">
    <source>
        <dbReference type="Pfam" id="PF07593"/>
    </source>
</evidence>
<protein>
    <submittedName>
        <fullName evidence="3">VCBS repeat-containing protein</fullName>
    </submittedName>
</protein>
<dbReference type="Pfam" id="PF13517">
    <property type="entry name" value="FG-GAP_3"/>
    <property type="match status" value="5"/>
</dbReference>
<dbReference type="Proteomes" id="UP000617628">
    <property type="component" value="Unassembled WGS sequence"/>
</dbReference>
<organism evidence="3 4">
    <name type="scientific">Pelagicoccus mobilis</name>
    <dbReference type="NCBI Taxonomy" id="415221"/>
    <lineage>
        <taxon>Bacteria</taxon>
        <taxon>Pseudomonadati</taxon>
        <taxon>Verrucomicrobiota</taxon>
        <taxon>Opitutia</taxon>
        <taxon>Puniceicoccales</taxon>
        <taxon>Pelagicoccaceae</taxon>
        <taxon>Pelagicoccus</taxon>
    </lineage>
</organism>
<reference evidence="3" key="1">
    <citation type="submission" date="2021-01" db="EMBL/GenBank/DDBJ databases">
        <title>Modified the classification status of verrucomicrobia.</title>
        <authorList>
            <person name="Feng X."/>
        </authorList>
    </citation>
    <scope>NUCLEOTIDE SEQUENCE</scope>
    <source>
        <strain evidence="3">KCTC 13126</strain>
    </source>
</reference>
<keyword evidence="4" id="KW-1185">Reference proteome</keyword>
<dbReference type="EMBL" id="JAENIL010000005">
    <property type="protein sequence ID" value="MBK1875923.1"/>
    <property type="molecule type" value="Genomic_DNA"/>
</dbReference>
<feature type="domain" description="ASPIC/UnbV" evidence="2">
    <location>
        <begin position="1143"/>
        <end position="1198"/>
    </location>
</feature>
<comment type="caution">
    <text evidence="3">The sequence shown here is derived from an EMBL/GenBank/DDBJ whole genome shotgun (WGS) entry which is preliminary data.</text>
</comment>
<dbReference type="SUPFAM" id="SSF69318">
    <property type="entry name" value="Integrin alpha N-terminal domain"/>
    <property type="match status" value="2"/>
</dbReference>
<dbReference type="PANTHER" id="PTHR16026:SF0">
    <property type="entry name" value="CARTILAGE ACIDIC PROTEIN 1"/>
    <property type="match status" value="1"/>
</dbReference>
<dbReference type="Pfam" id="PF07593">
    <property type="entry name" value="UnbV_ASPIC"/>
    <property type="match status" value="2"/>
</dbReference>
<dbReference type="InterPro" id="IPR011519">
    <property type="entry name" value="UnbV_ASPIC"/>
</dbReference>
<keyword evidence="1" id="KW-0732">Signal</keyword>
<dbReference type="InterPro" id="IPR013517">
    <property type="entry name" value="FG-GAP"/>
</dbReference>
<evidence type="ECO:0000313" key="3">
    <source>
        <dbReference type="EMBL" id="MBK1875923.1"/>
    </source>
</evidence>
<dbReference type="Gene3D" id="2.130.10.130">
    <property type="entry name" value="Integrin alpha, N-terminal"/>
    <property type="match status" value="4"/>
</dbReference>
<dbReference type="InterPro" id="IPR028994">
    <property type="entry name" value="Integrin_alpha_N"/>
</dbReference>
<sequence length="1225" mass="134385">MKLSFALFAPIFPLAIAQTDGQESTRLAPANSGTPGFSQIEPHTVGIDFAGAQAREQLDRTLYIENGGVATGDINQDGLPDIFLCGLDGSSRLYTNSGDWQFTDASDQLPELAKELYLNAATFADCDGDGDLDLFCGSLLEENLLLLNDGQGNFSISDKIDWVRSDIGGTTSFALADVDLDGDLDLFTSRYLNTVARDRLSEEDLNKHLQPDIELVKAGKSPSEQFSARFSLRFDSANGTEVFSIEENGLHDVLYLNDGTGKFTPAYDRFLDESGAPLKRLPEEWGLTASFRDVDQDGDPDLYVCNDFSSPDHFWINNGEGYFSPVDKLAIRRTSNSSMGVDFADIDRDGHQDFFVVDMLSRSHALRKKQMGEMVVTKSSIGKIDNRPQIMQNTLLLNRGDNTWTEIAQFSGVKASEWSWSPAFLDIDLDGFEDVIVTTGSIRDFTDADVIAQIKEEGYETPSAYIARQERYPRLPMRNFIFRNQGDRTFKDYSAKWGFADKAVSGGLALADFDQDGDLDLIINNTESAPELYRNNASSDRIIVSLNGPEGNEHSIGAKIRLLSKEAKLGLREIVSGGSYASSSDTKASFPAPSIPHSIEVEWPDGRISTLPSPKPNYLHTISHASSQPKNQLDAIKARPIFEDISRLLKHVHHEEEFNDFARQPLLPNRLSQLGPGVTWVDIDSDGLDELFVPSGQGGTLALIANLGHKGFRKVDSLQAPVDQTTILAQPDGRGNTNFILGMSGYEGENVSPVLPFKFQAESGWKLGEAFSPITDANGPMTQADIDQDGDLDLFVGGRVIPGQYPRAATSRVYKNENGKFEYDAVVSESFEQVGLVSSATFADLDSDGDQDLVLAMEWGPVRVFENNDGIFADKTQELGLANETGWWNGVAIGDLDRDGQLDIVATNWGRNSKYEGSYGSKKGPLQIYYGDVDGNGVEDIIEAHYDTQMACTVPERGFSCSSRAMPFVRQKMKTFENFGLASLESIYGDHLNKTKKLETNTLDHKVFFRRGDHYEARSLPIESQWAPAFGVCIGDMDGDGNDDVFLAQNFFAVQIETPRNDGGRGLWLKGDGKGNLEPVSGSVSGVKIYGEQRGAALSDFNSDGRVDLAVAQNGAQTKLFINRQAKPGLRVRLEGNDKNPNAIGATLSLQFSSSDSTTRVISSGNGYWSQESATHVFGTPSWPQSVSVTWPDGSTSVHPIAEEMEGSRELVVSQAEGLRFSKRR</sequence>
<evidence type="ECO:0000256" key="1">
    <source>
        <dbReference type="ARBA" id="ARBA00022729"/>
    </source>
</evidence>
<accession>A0A934RT27</accession>
<proteinExistence type="predicted"/>
<dbReference type="RefSeq" id="WP_200354140.1">
    <property type="nucleotide sequence ID" value="NZ_JAENIL010000005.1"/>
</dbReference>
<evidence type="ECO:0000313" key="4">
    <source>
        <dbReference type="Proteomes" id="UP000617628"/>
    </source>
</evidence>
<gene>
    <name evidence="3" type="ORF">JIN87_03525</name>
</gene>
<feature type="domain" description="ASPIC/UnbV" evidence="2">
    <location>
        <begin position="556"/>
        <end position="619"/>
    </location>
</feature>
<dbReference type="AlphaFoldDB" id="A0A934RT27"/>
<name>A0A934RT27_9BACT</name>
<dbReference type="PANTHER" id="PTHR16026">
    <property type="entry name" value="CARTILAGE ACIDIC PROTEIN 1"/>
    <property type="match status" value="1"/>
</dbReference>